<sequence length="386" mass="41461">MRTTQWWAPLAQAPIKSRRLTGDMQLPGSPSRPTNRDEDSNVGLPVSQTSPATHLTILTVCRRPTHRGAGQGQGDKVERPAGRTTLSPWPWSARLAWVGGWWDGIPPATHPPKPFGNSILESSGPRRRHSSNPAPSLTSHPLPPPPPLPLLGLQRPTAVVRQLRPPVVAAGLRGSLERRNRVRVCPPGLGRSSGLVTGSPHRPRGDARGGAWGSGRLTFPPRRRAPGRRLRRSRLPRPGPRRAERLDPDEIVSAVSPAHPQSGSPAPGRPTGHDGHKFARTCTPHHAGRSTDHTRHPPRSLRSSHRHGCAVPARICPSSHHTARTCSITVARSAAWCSIALGPRSPASKAPGRRRSSRLGSPATAAAARHNARQPAPATAPAPHQR</sequence>
<keyword evidence="3" id="KW-1185">Reference proteome</keyword>
<comment type="caution">
    <text evidence="2">The sequence shown here is derived from an EMBL/GenBank/DDBJ whole genome shotgun (WGS) entry which is preliminary data.</text>
</comment>
<accession>A0ABY0KKY0</accession>
<proteinExistence type="predicted"/>
<feature type="compositionally biased region" description="Basic residues" evidence="1">
    <location>
        <begin position="296"/>
        <end position="306"/>
    </location>
</feature>
<feature type="region of interest" description="Disordered" evidence="1">
    <location>
        <begin position="1"/>
        <end position="85"/>
    </location>
</feature>
<feature type="region of interest" description="Disordered" evidence="1">
    <location>
        <begin position="342"/>
        <end position="386"/>
    </location>
</feature>
<gene>
    <name evidence="2" type="ORF">GA0070562_1552</name>
</gene>
<feature type="region of interest" description="Disordered" evidence="1">
    <location>
        <begin position="108"/>
        <end position="151"/>
    </location>
</feature>
<evidence type="ECO:0000313" key="2">
    <source>
        <dbReference type="EMBL" id="SCE67170.1"/>
    </source>
</evidence>
<organism evidence="2 3">
    <name type="scientific">Micromonospora tulbaghiae</name>
    <dbReference type="NCBI Taxonomy" id="479978"/>
    <lineage>
        <taxon>Bacteria</taxon>
        <taxon>Bacillati</taxon>
        <taxon>Actinomycetota</taxon>
        <taxon>Actinomycetes</taxon>
        <taxon>Micromonosporales</taxon>
        <taxon>Micromonosporaceae</taxon>
        <taxon>Micromonospora</taxon>
    </lineage>
</organism>
<feature type="compositionally biased region" description="Basic residues" evidence="1">
    <location>
        <begin position="221"/>
        <end position="235"/>
    </location>
</feature>
<reference evidence="2 3" key="1">
    <citation type="submission" date="2016-06" db="EMBL/GenBank/DDBJ databases">
        <authorList>
            <person name="Varghese N."/>
            <person name="Submissions Spin"/>
        </authorList>
    </citation>
    <scope>NUCLEOTIDE SEQUENCE [LARGE SCALE GENOMIC DNA]</scope>
    <source>
        <strain evidence="2 3">DSM 45142</strain>
    </source>
</reference>
<feature type="compositionally biased region" description="Low complexity" evidence="1">
    <location>
        <begin position="362"/>
        <end position="386"/>
    </location>
</feature>
<feature type="region of interest" description="Disordered" evidence="1">
    <location>
        <begin position="183"/>
        <end position="306"/>
    </location>
</feature>
<protein>
    <submittedName>
        <fullName evidence="2">Uncharacterized protein</fullName>
    </submittedName>
</protein>
<evidence type="ECO:0000256" key="1">
    <source>
        <dbReference type="SAM" id="MobiDB-lite"/>
    </source>
</evidence>
<evidence type="ECO:0000313" key="3">
    <source>
        <dbReference type="Proteomes" id="UP000199405"/>
    </source>
</evidence>
<dbReference type="EMBL" id="FMCQ01000001">
    <property type="protein sequence ID" value="SCE67170.1"/>
    <property type="molecule type" value="Genomic_DNA"/>
</dbReference>
<name>A0ABY0KKY0_9ACTN</name>
<dbReference type="Proteomes" id="UP000199405">
    <property type="component" value="Unassembled WGS sequence"/>
</dbReference>